<evidence type="ECO:0000313" key="7">
    <source>
        <dbReference type="EMBL" id="KAG2571080.1"/>
    </source>
</evidence>
<dbReference type="Pfam" id="PF00010">
    <property type="entry name" value="HLH"/>
    <property type="match status" value="1"/>
</dbReference>
<dbReference type="GO" id="GO:0046983">
    <property type="term" value="F:protein dimerization activity"/>
    <property type="evidence" value="ECO:0007669"/>
    <property type="project" value="InterPro"/>
</dbReference>
<comment type="caution">
    <text evidence="7">The sequence shown here is derived from an EMBL/GenBank/DDBJ whole genome shotgun (WGS) entry which is preliminary data.</text>
</comment>
<evidence type="ECO:0000256" key="1">
    <source>
        <dbReference type="ARBA" id="ARBA00004123"/>
    </source>
</evidence>
<feature type="domain" description="BHLH" evidence="6">
    <location>
        <begin position="83"/>
        <end position="132"/>
    </location>
</feature>
<dbReference type="EMBL" id="CM029049">
    <property type="protein sequence ID" value="KAG2571080.1"/>
    <property type="molecule type" value="Genomic_DNA"/>
</dbReference>
<dbReference type="GO" id="GO:0005634">
    <property type="term" value="C:nucleus"/>
    <property type="evidence" value="ECO:0007669"/>
    <property type="project" value="UniProtKB-SubCell"/>
</dbReference>
<comment type="subcellular location">
    <subcellularLocation>
        <location evidence="1">Nucleus</location>
    </subcellularLocation>
</comment>
<keyword evidence="4" id="KW-0804">Transcription</keyword>
<keyword evidence="5" id="KW-0539">Nucleus</keyword>
<dbReference type="SMART" id="SM00353">
    <property type="entry name" value="HLH"/>
    <property type="match status" value="1"/>
</dbReference>
<dbReference type="InterPro" id="IPR054502">
    <property type="entry name" value="bHLH-TF_ACT-like_plant"/>
</dbReference>
<gene>
    <name evidence="7" type="ORF">PVAP13_7KG064000</name>
</gene>
<comment type="similarity">
    <text evidence="2">Belongs to the bHLH protein family.</text>
</comment>
<dbReference type="Proteomes" id="UP000823388">
    <property type="component" value="Chromosome 7K"/>
</dbReference>
<protein>
    <recommendedName>
        <fullName evidence="6">BHLH domain-containing protein</fullName>
    </recommendedName>
</protein>
<evidence type="ECO:0000256" key="2">
    <source>
        <dbReference type="ARBA" id="ARBA00005510"/>
    </source>
</evidence>
<evidence type="ECO:0000313" key="8">
    <source>
        <dbReference type="Proteomes" id="UP000823388"/>
    </source>
</evidence>
<sequence length="297" mass="31667">MEADNTMVAMGFGLYWHSPPRFLVEPLDLADAFGSMYAYAPASEAESLSGLCASYAPADSSSPGGANDCCSAPAVLAPPPPAAVATRNVVTERGRRRRLNEKLYALRSVVPNITKMDKASIVRDAIAYVEHLQEQERRVLDDIAALQSAAVKTVDVATVGATDDVDSFFPQMKRMRRAPSIAFADDGAATRSITTSTPPVRILEVQVSESGKTMAMVSVRCSRGRGAVSRVCRALEPLRLGVVTATIAAAGDTLVHTMVVETAEMGGALLLKEAILAALAQLDVTRSSLKYMSCWDE</sequence>
<dbReference type="PANTHER" id="PTHR31945">
    <property type="entry name" value="TRANSCRIPTION FACTOR SCREAM2-RELATED"/>
    <property type="match status" value="1"/>
</dbReference>
<dbReference type="Pfam" id="PF22754">
    <property type="entry name" value="bHLH-TF_ACT-like_plant"/>
    <property type="match status" value="1"/>
</dbReference>
<keyword evidence="3" id="KW-0805">Transcription regulation</keyword>
<reference evidence="7" key="1">
    <citation type="submission" date="2020-05" db="EMBL/GenBank/DDBJ databases">
        <title>WGS assembly of Panicum virgatum.</title>
        <authorList>
            <person name="Lovell J.T."/>
            <person name="Jenkins J."/>
            <person name="Shu S."/>
            <person name="Juenger T.E."/>
            <person name="Schmutz J."/>
        </authorList>
    </citation>
    <scope>NUCLEOTIDE SEQUENCE</scope>
    <source>
        <strain evidence="7">AP13</strain>
    </source>
</reference>
<name>A0A8T0QAZ8_PANVG</name>
<organism evidence="7 8">
    <name type="scientific">Panicum virgatum</name>
    <name type="common">Blackwell switchgrass</name>
    <dbReference type="NCBI Taxonomy" id="38727"/>
    <lineage>
        <taxon>Eukaryota</taxon>
        <taxon>Viridiplantae</taxon>
        <taxon>Streptophyta</taxon>
        <taxon>Embryophyta</taxon>
        <taxon>Tracheophyta</taxon>
        <taxon>Spermatophyta</taxon>
        <taxon>Magnoliopsida</taxon>
        <taxon>Liliopsida</taxon>
        <taxon>Poales</taxon>
        <taxon>Poaceae</taxon>
        <taxon>PACMAD clade</taxon>
        <taxon>Panicoideae</taxon>
        <taxon>Panicodae</taxon>
        <taxon>Paniceae</taxon>
        <taxon>Panicinae</taxon>
        <taxon>Panicum</taxon>
        <taxon>Panicum sect. Hiantes</taxon>
    </lineage>
</organism>
<dbReference type="PROSITE" id="PS50888">
    <property type="entry name" value="BHLH"/>
    <property type="match status" value="1"/>
</dbReference>
<dbReference type="GO" id="GO:0003700">
    <property type="term" value="F:DNA-binding transcription factor activity"/>
    <property type="evidence" value="ECO:0007669"/>
    <property type="project" value="TreeGrafter"/>
</dbReference>
<dbReference type="AlphaFoldDB" id="A0A8T0QAZ8"/>
<dbReference type="InterPro" id="IPR011598">
    <property type="entry name" value="bHLH_dom"/>
</dbReference>
<evidence type="ECO:0000259" key="6">
    <source>
        <dbReference type="PROSITE" id="PS50888"/>
    </source>
</evidence>
<evidence type="ECO:0000256" key="5">
    <source>
        <dbReference type="ARBA" id="ARBA00023242"/>
    </source>
</evidence>
<dbReference type="InterPro" id="IPR051358">
    <property type="entry name" value="TF_AMS/ICE1/BHLH6-like"/>
</dbReference>
<dbReference type="GO" id="GO:0043565">
    <property type="term" value="F:sequence-specific DNA binding"/>
    <property type="evidence" value="ECO:0007669"/>
    <property type="project" value="TreeGrafter"/>
</dbReference>
<keyword evidence="8" id="KW-1185">Reference proteome</keyword>
<dbReference type="Gene3D" id="4.10.280.10">
    <property type="entry name" value="Helix-loop-helix DNA-binding domain"/>
    <property type="match status" value="1"/>
</dbReference>
<accession>A0A8T0QAZ8</accession>
<evidence type="ECO:0000256" key="4">
    <source>
        <dbReference type="ARBA" id="ARBA00023163"/>
    </source>
</evidence>
<evidence type="ECO:0000256" key="3">
    <source>
        <dbReference type="ARBA" id="ARBA00023015"/>
    </source>
</evidence>
<dbReference type="SUPFAM" id="SSF47459">
    <property type="entry name" value="HLH, helix-loop-helix DNA-binding domain"/>
    <property type="match status" value="1"/>
</dbReference>
<dbReference type="PANTHER" id="PTHR31945:SF26">
    <property type="entry name" value="TRANSCRIPTION FACTOR BHLH35"/>
    <property type="match status" value="1"/>
</dbReference>
<proteinExistence type="inferred from homology"/>
<dbReference type="InterPro" id="IPR036638">
    <property type="entry name" value="HLH_DNA-bd_sf"/>
</dbReference>